<dbReference type="PROSITE" id="PS00041">
    <property type="entry name" value="HTH_ARAC_FAMILY_1"/>
    <property type="match status" value="1"/>
</dbReference>
<dbReference type="SMART" id="SM00342">
    <property type="entry name" value="HTH_ARAC"/>
    <property type="match status" value="1"/>
</dbReference>
<dbReference type="InterPro" id="IPR009057">
    <property type="entry name" value="Homeodomain-like_sf"/>
</dbReference>
<dbReference type="PANTHER" id="PTHR46796:SF6">
    <property type="entry name" value="ARAC SUBFAMILY"/>
    <property type="match status" value="1"/>
</dbReference>
<dbReference type="SUPFAM" id="SSF46689">
    <property type="entry name" value="Homeodomain-like"/>
    <property type="match status" value="1"/>
</dbReference>
<evidence type="ECO:0000259" key="7">
    <source>
        <dbReference type="PROSITE" id="PS01124"/>
    </source>
</evidence>
<dbReference type="InterPro" id="IPR050204">
    <property type="entry name" value="AraC_XylS_family_regulators"/>
</dbReference>
<evidence type="ECO:0000256" key="1">
    <source>
        <dbReference type="ARBA" id="ARBA00004496"/>
    </source>
</evidence>
<evidence type="ECO:0000313" key="8">
    <source>
        <dbReference type="EMBL" id="AJA16690.1"/>
    </source>
</evidence>
<keyword evidence="3" id="KW-0238">DNA-binding</keyword>
<dbReference type="Pfam" id="PF12833">
    <property type="entry name" value="HTH_18"/>
    <property type="match status" value="1"/>
</dbReference>
<sequence length="320" mass="36339">MMSIELLSERSIVYDLADPRLVSAYLNQHVGNHSIAIADVRREAMLIHRQVSDLDFCRIRYGSETRVTSTALRDKFHIQIMLSGSCLQRYPSGRRILLAGDLIVINPQDVVDLTYSDDCEKFILKIPVSLIGKVCELQRWCLPAEGLRFEDKVYKLTDLEGIAQLLSLVCSEIESENVIAAVQEHYVQIIIIKALTSFLTNLDVKGGGVQSQVLRKVLQYIEENLKQDLTPEALARYANVSVRSLYVLFDQYMGEPPRRYFVSRKLDRIRAALLNADGRKKSVTELAMDYGFTHLGRFSAEYKARFSELPSETLKKGNSV</sequence>
<dbReference type="AlphaFoldDB" id="A0AA34WU11"/>
<gene>
    <name evidence="8" type="ORF">RPPX_12235</name>
</gene>
<evidence type="ECO:0000256" key="4">
    <source>
        <dbReference type="ARBA" id="ARBA00023159"/>
    </source>
</evidence>
<comment type="function">
    <text evidence="6">Regulatory protein of the TOL plasmid xyl operons. XylS activates the xylXYZLTEGFJQKIH operon required for the degradation of toluene, m-xylene and p-xylene.</text>
</comment>
<proteinExistence type="predicted"/>
<dbReference type="Proteomes" id="UP000017753">
    <property type="component" value="Chromosome"/>
</dbReference>
<protein>
    <submittedName>
        <fullName evidence="8">AraC family transcriptional regulator</fullName>
    </submittedName>
</protein>
<dbReference type="PROSITE" id="PS01124">
    <property type="entry name" value="HTH_ARAC_FAMILY_2"/>
    <property type="match status" value="1"/>
</dbReference>
<keyword evidence="5" id="KW-0804">Transcription</keyword>
<dbReference type="InterPro" id="IPR018060">
    <property type="entry name" value="HTH_AraC"/>
</dbReference>
<dbReference type="GO" id="GO:0043565">
    <property type="term" value="F:sequence-specific DNA binding"/>
    <property type="evidence" value="ECO:0007669"/>
    <property type="project" value="InterPro"/>
</dbReference>
<reference evidence="8 9" key="2">
    <citation type="submission" date="2014-11" db="EMBL/GenBank/DDBJ databases">
        <title>Draft genome sequence of the solvent-tolerant Pseudomonas putida S12 including megaplasmid pTTS12.</title>
        <authorList>
            <person name="Wierckx N."/>
            <person name="Nijkamp J."/>
            <person name="Ballerstedt H."/>
            <person name="Siezen R.J."/>
            <person name="Wels M."/>
            <person name="de Ridder D."/>
            <person name="de Winde J.H."/>
            <person name="Ruijssenaars H.J."/>
        </authorList>
    </citation>
    <scope>NUCLEOTIDE SEQUENCE [LARGE SCALE GENOMIC DNA]</scope>
    <source>
        <strain evidence="8 9">S12</strain>
    </source>
</reference>
<dbReference type="InterPro" id="IPR035418">
    <property type="entry name" value="AraC-bd_2"/>
</dbReference>
<comment type="subcellular location">
    <subcellularLocation>
        <location evidence="1">Cytoplasm</location>
    </subcellularLocation>
</comment>
<evidence type="ECO:0000256" key="6">
    <source>
        <dbReference type="ARBA" id="ARBA00037345"/>
    </source>
</evidence>
<organism evidence="8 9">
    <name type="scientific">Pseudomonas putida S12</name>
    <dbReference type="NCBI Taxonomy" id="1215087"/>
    <lineage>
        <taxon>Bacteria</taxon>
        <taxon>Pseudomonadati</taxon>
        <taxon>Pseudomonadota</taxon>
        <taxon>Gammaproteobacteria</taxon>
        <taxon>Pseudomonadales</taxon>
        <taxon>Pseudomonadaceae</taxon>
        <taxon>Pseudomonas</taxon>
    </lineage>
</organism>
<dbReference type="GO" id="GO:0009893">
    <property type="term" value="P:positive regulation of metabolic process"/>
    <property type="evidence" value="ECO:0007669"/>
    <property type="project" value="UniProtKB-ARBA"/>
</dbReference>
<evidence type="ECO:0000256" key="5">
    <source>
        <dbReference type="ARBA" id="ARBA00023163"/>
    </source>
</evidence>
<keyword evidence="4" id="KW-0010">Activator</keyword>
<name>A0AA34WU11_PSEPU</name>
<keyword evidence="2" id="KW-0805">Transcription regulation</keyword>
<dbReference type="GO" id="GO:0003700">
    <property type="term" value="F:DNA-binding transcription factor activity"/>
    <property type="evidence" value="ECO:0007669"/>
    <property type="project" value="InterPro"/>
</dbReference>
<dbReference type="EMBL" id="CP009974">
    <property type="protein sequence ID" value="AJA16690.1"/>
    <property type="molecule type" value="Genomic_DNA"/>
</dbReference>
<accession>A0AA34WU11</accession>
<dbReference type="InterPro" id="IPR018062">
    <property type="entry name" value="HTH_AraC-typ_CS"/>
</dbReference>
<evidence type="ECO:0000313" key="9">
    <source>
        <dbReference type="Proteomes" id="UP000017753"/>
    </source>
</evidence>
<dbReference type="GO" id="GO:0005737">
    <property type="term" value="C:cytoplasm"/>
    <property type="evidence" value="ECO:0007669"/>
    <property type="project" value="UniProtKB-SubCell"/>
</dbReference>
<dbReference type="Pfam" id="PF14525">
    <property type="entry name" value="AraC_binding_2"/>
    <property type="match status" value="1"/>
</dbReference>
<dbReference type="PANTHER" id="PTHR46796">
    <property type="entry name" value="HTH-TYPE TRANSCRIPTIONAL ACTIVATOR RHAS-RELATED"/>
    <property type="match status" value="1"/>
</dbReference>
<evidence type="ECO:0000256" key="2">
    <source>
        <dbReference type="ARBA" id="ARBA00023015"/>
    </source>
</evidence>
<evidence type="ECO:0000256" key="3">
    <source>
        <dbReference type="ARBA" id="ARBA00023125"/>
    </source>
</evidence>
<reference evidence="8 9" key="1">
    <citation type="submission" date="2014-11" db="EMBL/GenBank/DDBJ databases">
        <title>Complete genome sequence of Pseudomonas putida S12 including megaplasmid pTTS12.</title>
        <authorList>
            <person name="Kuepper J."/>
            <person name="Ruijssenaars H.J."/>
            <person name="Blank L.M."/>
            <person name="de Winde J.H."/>
            <person name="Wierckx N."/>
        </authorList>
    </citation>
    <scope>NUCLEOTIDE SEQUENCE [LARGE SCALE GENOMIC DNA]</scope>
    <source>
        <strain evidence="8 9">S12</strain>
    </source>
</reference>
<feature type="domain" description="HTH araC/xylS-type" evidence="7">
    <location>
        <begin position="215"/>
        <end position="316"/>
    </location>
</feature>
<dbReference type="Gene3D" id="1.10.10.60">
    <property type="entry name" value="Homeodomain-like"/>
    <property type="match status" value="1"/>
</dbReference>